<dbReference type="InterPro" id="IPR027421">
    <property type="entry name" value="DNA_pol_lamdba_lyase_dom_sf"/>
</dbReference>
<dbReference type="SUPFAM" id="SSF47802">
    <property type="entry name" value="DNA polymerase beta, N-terminal domain-like"/>
    <property type="match status" value="1"/>
</dbReference>
<dbReference type="Proteomes" id="UP000287033">
    <property type="component" value="Unassembled WGS sequence"/>
</dbReference>
<dbReference type="Gene3D" id="1.10.150.110">
    <property type="entry name" value="DNA polymerase beta, N-terminal domain-like"/>
    <property type="match status" value="1"/>
</dbReference>
<feature type="non-terminal residue" evidence="2">
    <location>
        <position position="37"/>
    </location>
</feature>
<reference evidence="2 3" key="1">
    <citation type="journal article" date="2018" name="Nat. Ecol. Evol.">
        <title>Shark genomes provide insights into elasmobranch evolution and the origin of vertebrates.</title>
        <authorList>
            <person name="Hara Y"/>
            <person name="Yamaguchi K"/>
            <person name="Onimaru K"/>
            <person name="Kadota M"/>
            <person name="Koyanagi M"/>
            <person name="Keeley SD"/>
            <person name="Tatsumi K"/>
            <person name="Tanaka K"/>
            <person name="Motone F"/>
            <person name="Kageyama Y"/>
            <person name="Nozu R"/>
            <person name="Adachi N"/>
            <person name="Nishimura O"/>
            <person name="Nakagawa R"/>
            <person name="Tanegashima C"/>
            <person name="Kiyatake I"/>
            <person name="Matsumoto R"/>
            <person name="Murakumo K"/>
            <person name="Nishida K"/>
            <person name="Terakita A"/>
            <person name="Kuratani S"/>
            <person name="Sato K"/>
            <person name="Hyodo S Kuraku.S."/>
        </authorList>
    </citation>
    <scope>NUCLEOTIDE SEQUENCE [LARGE SCALE GENOMIC DNA]</scope>
</reference>
<name>A0A401TYT6_CHIPU</name>
<evidence type="ECO:0000313" key="2">
    <source>
        <dbReference type="EMBL" id="GCC47799.1"/>
    </source>
</evidence>
<dbReference type="EMBL" id="BEZZ01220247">
    <property type="protein sequence ID" value="GCC47799.1"/>
    <property type="molecule type" value="Genomic_DNA"/>
</dbReference>
<dbReference type="AlphaFoldDB" id="A0A401TYT6"/>
<accession>A0A401TYT6</accession>
<evidence type="ECO:0000313" key="3">
    <source>
        <dbReference type="Proteomes" id="UP000287033"/>
    </source>
</evidence>
<keyword evidence="3" id="KW-1185">Reference proteome</keyword>
<dbReference type="OrthoDB" id="5963188at2759"/>
<evidence type="ECO:0000259" key="1">
    <source>
        <dbReference type="Pfam" id="PF14716"/>
    </source>
</evidence>
<feature type="domain" description="Crossover junction endonuclease MUS81-like HHH" evidence="1">
    <location>
        <begin position="2"/>
        <end position="33"/>
    </location>
</feature>
<gene>
    <name evidence="2" type="ORF">chiPu_0031832</name>
</gene>
<comment type="caution">
    <text evidence="2">The sequence shown here is derived from an EMBL/GenBank/DDBJ whole genome shotgun (WGS) entry which is preliminary data.</text>
</comment>
<protein>
    <recommendedName>
        <fullName evidence="1">Crossover junction endonuclease MUS81-like HHH domain-containing protein</fullName>
    </recommendedName>
</protein>
<dbReference type="Pfam" id="PF14716">
    <property type="entry name" value="HHH_8"/>
    <property type="match status" value="1"/>
</dbReference>
<proteinExistence type="predicted"/>
<sequence>MYPLPLRSGREAKILYGFGDGICNRLDEKLSEYYAEH</sequence>
<dbReference type="InterPro" id="IPR010996">
    <property type="entry name" value="HHH_MUS81"/>
</dbReference>
<organism evidence="2 3">
    <name type="scientific">Chiloscyllium punctatum</name>
    <name type="common">Brownbanded bambooshark</name>
    <name type="synonym">Hemiscyllium punctatum</name>
    <dbReference type="NCBI Taxonomy" id="137246"/>
    <lineage>
        <taxon>Eukaryota</taxon>
        <taxon>Metazoa</taxon>
        <taxon>Chordata</taxon>
        <taxon>Craniata</taxon>
        <taxon>Vertebrata</taxon>
        <taxon>Chondrichthyes</taxon>
        <taxon>Elasmobranchii</taxon>
        <taxon>Galeomorphii</taxon>
        <taxon>Galeoidea</taxon>
        <taxon>Orectolobiformes</taxon>
        <taxon>Hemiscylliidae</taxon>
        <taxon>Chiloscyllium</taxon>
    </lineage>
</organism>
<dbReference type="STRING" id="137246.A0A401TYT6"/>